<evidence type="ECO:0000256" key="2">
    <source>
        <dbReference type="ARBA" id="ARBA00022741"/>
    </source>
</evidence>
<dbReference type="EMBL" id="JBHUII010000011">
    <property type="protein sequence ID" value="MFD2207579.1"/>
    <property type="molecule type" value="Genomic_DNA"/>
</dbReference>
<dbReference type="InterPro" id="IPR017871">
    <property type="entry name" value="ABC_transporter-like_CS"/>
</dbReference>
<feature type="domain" description="ABC transporter" evidence="4">
    <location>
        <begin position="12"/>
        <end position="248"/>
    </location>
</feature>
<dbReference type="Pfam" id="PF00005">
    <property type="entry name" value="ABC_tran"/>
    <property type="match status" value="1"/>
</dbReference>
<protein>
    <submittedName>
        <fullName evidence="5">ABC transporter ATP-binding protein</fullName>
    </submittedName>
</protein>
<dbReference type="PROSITE" id="PS00211">
    <property type="entry name" value="ABC_TRANSPORTER_1"/>
    <property type="match status" value="1"/>
</dbReference>
<dbReference type="SUPFAM" id="SSF52540">
    <property type="entry name" value="P-loop containing nucleoside triphosphate hydrolases"/>
    <property type="match status" value="1"/>
</dbReference>
<dbReference type="Proteomes" id="UP001597294">
    <property type="component" value="Unassembled WGS sequence"/>
</dbReference>
<reference evidence="6" key="1">
    <citation type="journal article" date="2019" name="Int. J. Syst. Evol. Microbiol.">
        <title>The Global Catalogue of Microorganisms (GCM) 10K type strain sequencing project: providing services to taxonomists for standard genome sequencing and annotation.</title>
        <authorList>
            <consortium name="The Broad Institute Genomics Platform"/>
            <consortium name="The Broad Institute Genome Sequencing Center for Infectious Disease"/>
            <person name="Wu L."/>
            <person name="Ma J."/>
        </authorList>
    </citation>
    <scope>NUCLEOTIDE SEQUENCE [LARGE SCALE GENOMIC DNA]</scope>
    <source>
        <strain evidence="6">CGMCC 4.7192</strain>
    </source>
</reference>
<dbReference type="PANTHER" id="PTHR43023">
    <property type="entry name" value="PROTEIN TRIGALACTOSYLDIACYLGLYCEROL 3, CHLOROPLASTIC"/>
    <property type="match status" value="1"/>
</dbReference>
<dbReference type="RefSeq" id="WP_380254338.1">
    <property type="nucleotide sequence ID" value="NZ_JBHUII010000011.1"/>
</dbReference>
<accession>A0ABW5BPS3</accession>
<dbReference type="InterPro" id="IPR003593">
    <property type="entry name" value="AAA+_ATPase"/>
</dbReference>
<comment type="caution">
    <text evidence="5">The sequence shown here is derived from an EMBL/GenBank/DDBJ whole genome shotgun (WGS) entry which is preliminary data.</text>
</comment>
<evidence type="ECO:0000256" key="1">
    <source>
        <dbReference type="ARBA" id="ARBA00022448"/>
    </source>
</evidence>
<dbReference type="InterPro" id="IPR003439">
    <property type="entry name" value="ABC_transporter-like_ATP-bd"/>
</dbReference>
<dbReference type="Gene3D" id="3.40.50.300">
    <property type="entry name" value="P-loop containing nucleotide triphosphate hydrolases"/>
    <property type="match status" value="1"/>
</dbReference>
<keyword evidence="3 5" id="KW-0067">ATP-binding</keyword>
<evidence type="ECO:0000259" key="4">
    <source>
        <dbReference type="PROSITE" id="PS50893"/>
    </source>
</evidence>
<organism evidence="5 6">
    <name type="scientific">Kiloniella antarctica</name>
    <dbReference type="NCBI Taxonomy" id="1550907"/>
    <lineage>
        <taxon>Bacteria</taxon>
        <taxon>Pseudomonadati</taxon>
        <taxon>Pseudomonadota</taxon>
        <taxon>Alphaproteobacteria</taxon>
        <taxon>Rhodospirillales</taxon>
        <taxon>Kiloniellaceae</taxon>
        <taxon>Kiloniella</taxon>
    </lineage>
</organism>
<evidence type="ECO:0000313" key="5">
    <source>
        <dbReference type="EMBL" id="MFD2207579.1"/>
    </source>
</evidence>
<name>A0ABW5BPS3_9PROT</name>
<dbReference type="InterPro" id="IPR027417">
    <property type="entry name" value="P-loop_NTPase"/>
</dbReference>
<evidence type="ECO:0000313" key="6">
    <source>
        <dbReference type="Proteomes" id="UP001597294"/>
    </source>
</evidence>
<dbReference type="SMART" id="SM00382">
    <property type="entry name" value="AAA"/>
    <property type="match status" value="1"/>
</dbReference>
<keyword evidence="2" id="KW-0547">Nucleotide-binding</keyword>
<sequence length="260" mass="28223">MSAELKIAEPVLEIQNLSKSFGALKALRNISFSLELGSTLVIIGPSGSGKTLLLKTILGIVQPDSGRVIVGGVDTSDYSGNNQKLLDRFGMLFQQSALFDSLPVWQNIAFKALKNRQADQTNIKNEAIKVLDQVGLRPDVADLYPAELSGGMQKRVGLARAFAGDPEFLFLDEPTAGLDPIMSNSISKLITAQSKNDRITSIVISSDLKSARKISDHMIMLHEGEIVWSGLTKKLDTTDNPYVNQFIHKSAEGPIAVLTE</sequence>
<dbReference type="GO" id="GO:0005524">
    <property type="term" value="F:ATP binding"/>
    <property type="evidence" value="ECO:0007669"/>
    <property type="project" value="UniProtKB-KW"/>
</dbReference>
<keyword evidence="6" id="KW-1185">Reference proteome</keyword>
<keyword evidence="1" id="KW-0813">Transport</keyword>
<evidence type="ECO:0000256" key="3">
    <source>
        <dbReference type="ARBA" id="ARBA00022840"/>
    </source>
</evidence>
<proteinExistence type="predicted"/>
<dbReference type="PROSITE" id="PS50893">
    <property type="entry name" value="ABC_TRANSPORTER_2"/>
    <property type="match status" value="1"/>
</dbReference>
<dbReference type="PANTHER" id="PTHR43023:SF6">
    <property type="entry name" value="INTERMEMBRANE PHOSPHOLIPID TRANSPORT SYSTEM ATP-BINDING PROTEIN MLAF"/>
    <property type="match status" value="1"/>
</dbReference>
<gene>
    <name evidence="5" type="ORF">ACFSKO_18325</name>
</gene>